<dbReference type="EMBL" id="LXEU01000078">
    <property type="protein sequence ID" value="OAT47636.1"/>
    <property type="molecule type" value="Genomic_DNA"/>
</dbReference>
<dbReference type="NCBIfam" id="NF007500">
    <property type="entry name" value="PRK10093.1"/>
    <property type="match status" value="1"/>
</dbReference>
<proteinExistence type="predicted"/>
<dbReference type="Proteomes" id="UP000078386">
    <property type="component" value="Unassembled WGS sequence"/>
</dbReference>
<feature type="coiled-coil region" evidence="1">
    <location>
        <begin position="76"/>
        <end position="135"/>
    </location>
</feature>
<dbReference type="PATRIC" id="fig|1354264.4.peg.4026"/>
<dbReference type="InterPro" id="IPR010890">
    <property type="entry name" value="PriC"/>
</dbReference>
<dbReference type="Pfam" id="PF07445">
    <property type="entry name" value="PriC"/>
    <property type="match status" value="1"/>
</dbReference>
<sequence>MKTALLLQTLEQQLARLQARIAPLSAHATLSARFDRQLFQTRSTQMQAYLDEANAHFQELKHAVEQQQLPQVSWLAERLAAQIEAINRESEAWSLRVWDSASPGLRRWQRKRLETQEFERRLLEMKQQRQQQYQQATTLDEQQRLAREITAFDGRLARCRQALEEIERVLARITR</sequence>
<accession>A0A1B7JIA8</accession>
<evidence type="ECO:0000313" key="3">
    <source>
        <dbReference type="Proteomes" id="UP000078386"/>
    </source>
</evidence>
<dbReference type="AlphaFoldDB" id="A0A1B7JIA8"/>
<dbReference type="Gene3D" id="1.20.1270.340">
    <property type="match status" value="1"/>
</dbReference>
<organism evidence="2 3">
    <name type="scientific">Kluyvera georgiana ATCC 51603</name>
    <dbReference type="NCBI Taxonomy" id="1354264"/>
    <lineage>
        <taxon>Bacteria</taxon>
        <taxon>Pseudomonadati</taxon>
        <taxon>Pseudomonadota</taxon>
        <taxon>Gammaproteobacteria</taxon>
        <taxon>Enterobacterales</taxon>
        <taxon>Enterobacteriaceae</taxon>
        <taxon>Kluyvera</taxon>
    </lineage>
</organism>
<name>A0A1B7JIA8_9ENTR</name>
<evidence type="ECO:0000256" key="1">
    <source>
        <dbReference type="SAM" id="Coils"/>
    </source>
</evidence>
<protein>
    <submittedName>
        <fullName evidence="2">Primosomal replication protein N</fullName>
    </submittedName>
</protein>
<dbReference type="RefSeq" id="WP_064548009.1">
    <property type="nucleotide sequence ID" value="NZ_LXEU01000078.1"/>
</dbReference>
<reference evidence="2 3" key="1">
    <citation type="submission" date="2016-04" db="EMBL/GenBank/DDBJ databases">
        <title>ATOL: Assembling a taxonomically balanced genome-scale reconstruction of the evolutionary history of the Enterobacteriaceae.</title>
        <authorList>
            <person name="Plunkett G.III."/>
            <person name="Neeno-Eckwall E.C."/>
            <person name="Glasner J.D."/>
            <person name="Perna N.T."/>
        </authorList>
    </citation>
    <scope>NUCLEOTIDE SEQUENCE [LARGE SCALE GENOMIC DNA]</scope>
    <source>
        <strain evidence="2 3">ATCC 51603</strain>
    </source>
</reference>
<keyword evidence="3" id="KW-1185">Reference proteome</keyword>
<keyword evidence="1" id="KW-0175">Coiled coil</keyword>
<dbReference type="InterPro" id="IPR038338">
    <property type="entry name" value="PriC_sf"/>
</dbReference>
<evidence type="ECO:0000313" key="2">
    <source>
        <dbReference type="EMBL" id="OAT47636.1"/>
    </source>
</evidence>
<gene>
    <name evidence="2" type="ORF">M989_03877</name>
</gene>
<comment type="caution">
    <text evidence="2">The sequence shown here is derived from an EMBL/GenBank/DDBJ whole genome shotgun (WGS) entry which is preliminary data.</text>
</comment>